<proteinExistence type="predicted"/>
<keyword evidence="3" id="KW-1185">Reference proteome</keyword>
<gene>
    <name evidence="2" type="ORF">F511_17045</name>
</gene>
<dbReference type="Proteomes" id="UP000250235">
    <property type="component" value="Unassembled WGS sequence"/>
</dbReference>
<feature type="compositionally biased region" description="Basic and acidic residues" evidence="1">
    <location>
        <begin position="1"/>
        <end position="12"/>
    </location>
</feature>
<dbReference type="AlphaFoldDB" id="A0A2Z7BGQ3"/>
<evidence type="ECO:0000313" key="3">
    <source>
        <dbReference type="Proteomes" id="UP000250235"/>
    </source>
</evidence>
<evidence type="ECO:0000256" key="1">
    <source>
        <dbReference type="SAM" id="MobiDB-lite"/>
    </source>
</evidence>
<sequence length="114" mass="13393">MIEQQAQEHVEELSPVVENVEEAEDVDSVERQAQEEKCQAFEAEQPVEHRLKLKVVESLESKVDMVRDDQTYMKHEFNIFRRAFYKKMDEVVTSVNTSQTALETNLVRQFTESQ</sequence>
<reference evidence="2 3" key="1">
    <citation type="journal article" date="2015" name="Proc. Natl. Acad. Sci. U.S.A.">
        <title>The resurrection genome of Boea hygrometrica: A blueprint for survival of dehydration.</title>
        <authorList>
            <person name="Xiao L."/>
            <person name="Yang G."/>
            <person name="Zhang L."/>
            <person name="Yang X."/>
            <person name="Zhao S."/>
            <person name="Ji Z."/>
            <person name="Zhou Q."/>
            <person name="Hu M."/>
            <person name="Wang Y."/>
            <person name="Chen M."/>
            <person name="Xu Y."/>
            <person name="Jin H."/>
            <person name="Xiao X."/>
            <person name="Hu G."/>
            <person name="Bao F."/>
            <person name="Hu Y."/>
            <person name="Wan P."/>
            <person name="Li L."/>
            <person name="Deng X."/>
            <person name="Kuang T."/>
            <person name="Xiang C."/>
            <person name="Zhu J.K."/>
            <person name="Oliver M.J."/>
            <person name="He Y."/>
        </authorList>
    </citation>
    <scope>NUCLEOTIDE SEQUENCE [LARGE SCALE GENOMIC DNA]</scope>
    <source>
        <strain evidence="3">cv. XS01</strain>
    </source>
</reference>
<organism evidence="2 3">
    <name type="scientific">Dorcoceras hygrometricum</name>
    <dbReference type="NCBI Taxonomy" id="472368"/>
    <lineage>
        <taxon>Eukaryota</taxon>
        <taxon>Viridiplantae</taxon>
        <taxon>Streptophyta</taxon>
        <taxon>Embryophyta</taxon>
        <taxon>Tracheophyta</taxon>
        <taxon>Spermatophyta</taxon>
        <taxon>Magnoliopsida</taxon>
        <taxon>eudicotyledons</taxon>
        <taxon>Gunneridae</taxon>
        <taxon>Pentapetalae</taxon>
        <taxon>asterids</taxon>
        <taxon>lamiids</taxon>
        <taxon>Lamiales</taxon>
        <taxon>Gesneriaceae</taxon>
        <taxon>Didymocarpoideae</taxon>
        <taxon>Trichosporeae</taxon>
        <taxon>Loxocarpinae</taxon>
        <taxon>Dorcoceras</taxon>
    </lineage>
</organism>
<feature type="region of interest" description="Disordered" evidence="1">
    <location>
        <begin position="1"/>
        <end position="26"/>
    </location>
</feature>
<evidence type="ECO:0000313" key="2">
    <source>
        <dbReference type="EMBL" id="KZV32619.1"/>
    </source>
</evidence>
<name>A0A2Z7BGQ3_9LAMI</name>
<accession>A0A2Z7BGQ3</accession>
<dbReference type="EMBL" id="KV006408">
    <property type="protein sequence ID" value="KZV32619.1"/>
    <property type="molecule type" value="Genomic_DNA"/>
</dbReference>
<protein>
    <submittedName>
        <fullName evidence="2">Uncharacterized protein</fullName>
    </submittedName>
</protein>